<dbReference type="EMBL" id="CP101509">
    <property type="protein sequence ID" value="UTV29501.1"/>
    <property type="molecule type" value="Genomic_DNA"/>
</dbReference>
<dbReference type="RefSeq" id="WP_255390819.1">
    <property type="nucleotide sequence ID" value="NZ_CP101509.1"/>
</dbReference>
<keyword evidence="1" id="KW-0175">Coiled coil</keyword>
<sequence length="240" mass="27763">MLNFANSQALKTKQTKVTTAANIIKDVILPDLNELYSPAEIEILQQAQQLMDDGKHRIRQLKDKRRREEKQREDVESDLHHRAYQQAFKALERMSLSELYRLNVSLGSQCSSIEELIEEYDHRHHLATVQSWLDTEVDAERYLALTPEEARETWRVGIARAAVEIISWPNLKYHRDYQARGGRFTEPLGIPDDFPQAIYAESREASRYKLSLGCCQVLRALKRYEANLEQVRLILAGLGA</sequence>
<feature type="coiled-coil region" evidence="1">
    <location>
        <begin position="44"/>
        <end position="78"/>
    </location>
</feature>
<evidence type="ECO:0000313" key="2">
    <source>
        <dbReference type="EMBL" id="UTV29501.1"/>
    </source>
</evidence>
<dbReference type="Proteomes" id="UP001057998">
    <property type="component" value="Chromosome 2"/>
</dbReference>
<organism evidence="2 3">
    <name type="scientific">Photobacterium atrarenae</name>
    <dbReference type="NCBI Taxonomy" id="865757"/>
    <lineage>
        <taxon>Bacteria</taxon>
        <taxon>Pseudomonadati</taxon>
        <taxon>Pseudomonadota</taxon>
        <taxon>Gammaproteobacteria</taxon>
        <taxon>Vibrionales</taxon>
        <taxon>Vibrionaceae</taxon>
        <taxon>Photobacterium</taxon>
    </lineage>
</organism>
<accession>A0ABY5GL46</accession>
<proteinExistence type="predicted"/>
<keyword evidence="3" id="KW-1185">Reference proteome</keyword>
<evidence type="ECO:0000313" key="3">
    <source>
        <dbReference type="Proteomes" id="UP001057998"/>
    </source>
</evidence>
<gene>
    <name evidence="2" type="ORF">NNL38_21010</name>
</gene>
<name>A0ABY5GL46_9GAMM</name>
<reference evidence="2" key="1">
    <citation type="submission" date="2022-07" db="EMBL/GenBank/DDBJ databases">
        <title>Genome sequencing of Photobacterium atrarenae GJH2-4.</title>
        <authorList>
            <person name="Park S.-J."/>
        </authorList>
    </citation>
    <scope>NUCLEOTIDE SEQUENCE</scope>
    <source>
        <strain evidence="2">GJH2-4</strain>
    </source>
</reference>
<protein>
    <submittedName>
        <fullName evidence="2">Uncharacterized protein</fullName>
    </submittedName>
</protein>
<evidence type="ECO:0000256" key="1">
    <source>
        <dbReference type="SAM" id="Coils"/>
    </source>
</evidence>